<dbReference type="Proteomes" id="UP000250043">
    <property type="component" value="Unassembled WGS sequence"/>
</dbReference>
<dbReference type="AlphaFoldDB" id="A0A8E2AYR2"/>
<keyword evidence="3" id="KW-1185">Reference proteome</keyword>
<gene>
    <name evidence="2" type="ORF">OBBRIDRAFT_803851</name>
</gene>
<proteinExistence type="predicted"/>
<reference evidence="2 3" key="1">
    <citation type="submission" date="2016-07" db="EMBL/GenBank/DDBJ databases">
        <title>Draft genome of the white-rot fungus Obba rivulosa 3A-2.</title>
        <authorList>
            <consortium name="DOE Joint Genome Institute"/>
            <person name="Miettinen O."/>
            <person name="Riley R."/>
            <person name="Acob R."/>
            <person name="Barry K."/>
            <person name="Cullen D."/>
            <person name="De Vries R."/>
            <person name="Hainaut M."/>
            <person name="Hatakka A."/>
            <person name="Henrissat B."/>
            <person name="Hilden K."/>
            <person name="Kuo R."/>
            <person name="Labutti K."/>
            <person name="Lipzen A."/>
            <person name="Makela M.R."/>
            <person name="Sandor L."/>
            <person name="Spatafora J.W."/>
            <person name="Grigoriev I.V."/>
            <person name="Hibbett D.S."/>
        </authorList>
    </citation>
    <scope>NUCLEOTIDE SEQUENCE [LARGE SCALE GENOMIC DNA]</scope>
    <source>
        <strain evidence="2 3">3A-2</strain>
    </source>
</reference>
<organism evidence="2 3">
    <name type="scientific">Obba rivulosa</name>
    <dbReference type="NCBI Taxonomy" id="1052685"/>
    <lineage>
        <taxon>Eukaryota</taxon>
        <taxon>Fungi</taxon>
        <taxon>Dikarya</taxon>
        <taxon>Basidiomycota</taxon>
        <taxon>Agaricomycotina</taxon>
        <taxon>Agaricomycetes</taxon>
        <taxon>Polyporales</taxon>
        <taxon>Gelatoporiaceae</taxon>
        <taxon>Obba</taxon>
    </lineage>
</organism>
<evidence type="ECO:0000256" key="1">
    <source>
        <dbReference type="SAM" id="MobiDB-lite"/>
    </source>
</evidence>
<evidence type="ECO:0000313" key="2">
    <source>
        <dbReference type="EMBL" id="OCH90659.1"/>
    </source>
</evidence>
<protein>
    <submittedName>
        <fullName evidence="2">Uncharacterized protein</fullName>
    </submittedName>
</protein>
<dbReference type="EMBL" id="KV722400">
    <property type="protein sequence ID" value="OCH90659.1"/>
    <property type="molecule type" value="Genomic_DNA"/>
</dbReference>
<accession>A0A8E2AYR2</accession>
<evidence type="ECO:0000313" key="3">
    <source>
        <dbReference type="Proteomes" id="UP000250043"/>
    </source>
</evidence>
<feature type="region of interest" description="Disordered" evidence="1">
    <location>
        <begin position="136"/>
        <end position="155"/>
    </location>
</feature>
<name>A0A8E2AYR2_9APHY</name>
<sequence length="155" mass="16906">MSAPRSPPAARATGPQTSLFHEHLLTPSAHFKPTEHAKRFTDPHVRTSSAFPPPDVRVRHNRLAMRFMGSERRNGVFRTTDSMAQLSSLTPRSEAVPSVNGLRTASARDISCMGYSVTKPSTSNDMVAAQFAETTQNASSHALSRRDRMASANSV</sequence>